<dbReference type="PROSITE" id="PS50893">
    <property type="entry name" value="ABC_TRANSPORTER_2"/>
    <property type="match status" value="2"/>
</dbReference>
<dbReference type="PANTHER" id="PTHR43790:SF9">
    <property type="entry name" value="GALACTOFURANOSE TRANSPORTER ATP-BINDING PROTEIN YTFR"/>
    <property type="match status" value="1"/>
</dbReference>
<keyword evidence="8" id="KW-1185">Reference proteome</keyword>
<dbReference type="PANTHER" id="PTHR43790">
    <property type="entry name" value="CARBOHYDRATE TRANSPORT ATP-BINDING PROTEIN MG119-RELATED"/>
    <property type="match status" value="1"/>
</dbReference>
<dbReference type="Gene3D" id="3.40.50.300">
    <property type="entry name" value="P-loop containing nucleotide triphosphate hydrolases"/>
    <property type="match status" value="2"/>
</dbReference>
<organism evidence="7 8">
    <name type="scientific">Plantactinospora endophytica</name>
    <dbReference type="NCBI Taxonomy" id="673535"/>
    <lineage>
        <taxon>Bacteria</taxon>
        <taxon>Bacillati</taxon>
        <taxon>Actinomycetota</taxon>
        <taxon>Actinomycetes</taxon>
        <taxon>Micromonosporales</taxon>
        <taxon>Micromonosporaceae</taxon>
        <taxon>Plantactinospora</taxon>
    </lineage>
</organism>
<feature type="region of interest" description="Disordered" evidence="5">
    <location>
        <begin position="319"/>
        <end position="339"/>
    </location>
</feature>
<keyword evidence="4 7" id="KW-0067">ATP-binding</keyword>
<dbReference type="Pfam" id="PF00005">
    <property type="entry name" value="ABC_tran"/>
    <property type="match status" value="2"/>
</dbReference>
<evidence type="ECO:0000313" key="7">
    <source>
        <dbReference type="EMBL" id="GIG92647.1"/>
    </source>
</evidence>
<dbReference type="InterPro" id="IPR050107">
    <property type="entry name" value="ABC_carbohydrate_import_ATPase"/>
</dbReference>
<accession>A0ABQ4ED61</accession>
<keyword evidence="3" id="KW-0547">Nucleotide-binding</keyword>
<protein>
    <submittedName>
        <fullName evidence="7">Ribose import ATP-binding protein RbsA 2</fullName>
    </submittedName>
</protein>
<dbReference type="InterPro" id="IPR017871">
    <property type="entry name" value="ABC_transporter-like_CS"/>
</dbReference>
<proteinExistence type="predicted"/>
<evidence type="ECO:0000313" key="8">
    <source>
        <dbReference type="Proteomes" id="UP000646749"/>
    </source>
</evidence>
<dbReference type="CDD" id="cd03215">
    <property type="entry name" value="ABC_Carb_Monos_II"/>
    <property type="match status" value="1"/>
</dbReference>
<name>A0ABQ4ED61_9ACTN</name>
<feature type="compositionally biased region" description="Polar residues" evidence="5">
    <location>
        <begin position="325"/>
        <end position="339"/>
    </location>
</feature>
<reference evidence="7 8" key="1">
    <citation type="submission" date="2021-01" db="EMBL/GenBank/DDBJ databases">
        <title>Whole genome shotgun sequence of Plantactinospora endophytica NBRC 110450.</title>
        <authorList>
            <person name="Komaki H."/>
            <person name="Tamura T."/>
        </authorList>
    </citation>
    <scope>NUCLEOTIDE SEQUENCE [LARGE SCALE GENOMIC DNA]</scope>
    <source>
        <strain evidence="7 8">NBRC 110450</strain>
    </source>
</reference>
<dbReference type="InterPro" id="IPR003439">
    <property type="entry name" value="ABC_transporter-like_ATP-bd"/>
</dbReference>
<evidence type="ECO:0000256" key="5">
    <source>
        <dbReference type="SAM" id="MobiDB-lite"/>
    </source>
</evidence>
<dbReference type="InterPro" id="IPR003593">
    <property type="entry name" value="AAA+_ATPase"/>
</dbReference>
<dbReference type="CDD" id="cd03216">
    <property type="entry name" value="ABC_Carb_Monos_I"/>
    <property type="match status" value="1"/>
</dbReference>
<dbReference type="Proteomes" id="UP000646749">
    <property type="component" value="Unassembled WGS sequence"/>
</dbReference>
<dbReference type="SMART" id="SM00382">
    <property type="entry name" value="AAA"/>
    <property type="match status" value="2"/>
</dbReference>
<dbReference type="SUPFAM" id="SSF52540">
    <property type="entry name" value="P-loop containing nucleoside triphosphate hydrolases"/>
    <property type="match status" value="2"/>
</dbReference>
<evidence type="ECO:0000259" key="6">
    <source>
        <dbReference type="PROSITE" id="PS50893"/>
    </source>
</evidence>
<evidence type="ECO:0000256" key="2">
    <source>
        <dbReference type="ARBA" id="ARBA00022737"/>
    </source>
</evidence>
<evidence type="ECO:0000256" key="3">
    <source>
        <dbReference type="ARBA" id="ARBA00022741"/>
    </source>
</evidence>
<dbReference type="PROSITE" id="PS00211">
    <property type="entry name" value="ABC_TRANSPORTER_1"/>
    <property type="match status" value="1"/>
</dbReference>
<feature type="domain" description="ABC transporter" evidence="6">
    <location>
        <begin position="14"/>
        <end position="251"/>
    </location>
</feature>
<gene>
    <name evidence="7" type="primary">rbsA2_2</name>
    <name evidence="7" type="ORF">Pen02_75830</name>
</gene>
<comment type="caution">
    <text evidence="7">The sequence shown here is derived from an EMBL/GenBank/DDBJ whole genome shotgun (WGS) entry which is preliminary data.</text>
</comment>
<dbReference type="RefSeq" id="WP_203870983.1">
    <property type="nucleotide sequence ID" value="NZ_BONW01000045.1"/>
</dbReference>
<sequence>MTVAAGSPRAGNVLELRGVRKEFGGVPVLHGVDLVGRPGEVVAVVGANGAGKSTLIKILAGALPMSGGEMWLDGARVEPRSPHDAHDLGIRTVYQELTLVPELTVTENLLLGNFPRRRTGLIDWPAAHAKAGRLLAEIGFGAVHPRAIAGRLTVARQQMVEIAKALVSEPRVLVLDEPSAVLAGTDLDSLFGLIRRLRDRGVLVIYVSHRLAEVLDLATSIVVIKDGRVVTTTEPARTSEDELIRLMAGRRLERIYPARRTGFGEPRLRVTGLSRPGEFTDVSFTVRAGEIVGMFGLVGSGRSELARCVFGAEPASTGEVRVGTESGSDTEQSGRTGATTFRSPTQAITAGLALVTEDRKRTGLVPELTVRDNIGLTTLYSTTRAGLLDVPRHRRAVDDLIARLDIRPAHCATMPVVRLSGGNQQKAVLAKWLLAGPRVLILDEPTRGVDMATRMSIYQMVDDLARDGLAVLLISSDLTEVLGATDRVLVMREGRITADLDAEHTTEDEVLGYSIGRAG</sequence>
<keyword evidence="2" id="KW-0677">Repeat</keyword>
<keyword evidence="1" id="KW-0813">Transport</keyword>
<evidence type="ECO:0000256" key="4">
    <source>
        <dbReference type="ARBA" id="ARBA00022840"/>
    </source>
</evidence>
<evidence type="ECO:0000256" key="1">
    <source>
        <dbReference type="ARBA" id="ARBA00022448"/>
    </source>
</evidence>
<feature type="domain" description="ABC transporter" evidence="6">
    <location>
        <begin position="250"/>
        <end position="518"/>
    </location>
</feature>
<dbReference type="InterPro" id="IPR027417">
    <property type="entry name" value="P-loop_NTPase"/>
</dbReference>
<dbReference type="GO" id="GO:0005524">
    <property type="term" value="F:ATP binding"/>
    <property type="evidence" value="ECO:0007669"/>
    <property type="project" value="UniProtKB-KW"/>
</dbReference>
<dbReference type="EMBL" id="BONW01000045">
    <property type="protein sequence ID" value="GIG92647.1"/>
    <property type="molecule type" value="Genomic_DNA"/>
</dbReference>